<keyword evidence="3 4" id="KW-0443">Lipid metabolism</keyword>
<gene>
    <name evidence="7" type="ORF">BJ875DRAFT_495850</name>
</gene>
<evidence type="ECO:0000256" key="3">
    <source>
        <dbReference type="ARBA" id="ARBA00023098"/>
    </source>
</evidence>
<dbReference type="InterPro" id="IPR016715">
    <property type="entry name" value="PAF_acetylhydro_eukaryote"/>
</dbReference>
<evidence type="ECO:0000313" key="7">
    <source>
        <dbReference type="EMBL" id="KAG9234419.1"/>
    </source>
</evidence>
<reference evidence="7" key="1">
    <citation type="journal article" date="2021" name="IMA Fungus">
        <title>Genomic characterization of three marine fungi, including Emericellopsis atlantica sp. nov. with signatures of a generalist lifestyle and marine biomass degradation.</title>
        <authorList>
            <person name="Hagestad O.C."/>
            <person name="Hou L."/>
            <person name="Andersen J.H."/>
            <person name="Hansen E.H."/>
            <person name="Altermark B."/>
            <person name="Li C."/>
            <person name="Kuhnert E."/>
            <person name="Cox R.J."/>
            <person name="Crous P.W."/>
            <person name="Spatafora J.W."/>
            <person name="Lail K."/>
            <person name="Amirebrahimi M."/>
            <person name="Lipzen A."/>
            <person name="Pangilinan J."/>
            <person name="Andreopoulos W."/>
            <person name="Hayes R.D."/>
            <person name="Ng V."/>
            <person name="Grigoriev I.V."/>
            <person name="Jackson S.A."/>
            <person name="Sutton T.D.S."/>
            <person name="Dobson A.D.W."/>
            <person name="Rama T."/>
        </authorList>
    </citation>
    <scope>NUCLEOTIDE SEQUENCE</scope>
    <source>
        <strain evidence="7">TRa018bII</strain>
    </source>
</reference>
<keyword evidence="2 4" id="KW-0442">Lipid degradation</keyword>
<protein>
    <recommendedName>
        <fullName evidence="4">Putative phospholipase</fullName>
        <ecNumber evidence="4">3.1.1.47</ecNumber>
    </recommendedName>
</protein>
<dbReference type="SUPFAM" id="SSF53474">
    <property type="entry name" value="alpha/beta-Hydrolases"/>
    <property type="match status" value="1"/>
</dbReference>
<comment type="caution">
    <text evidence="7">The sequence shown here is derived from an EMBL/GenBank/DDBJ whole genome shotgun (WGS) entry which is preliminary data.</text>
</comment>
<comment type="similarity">
    <text evidence="4">Belongs to the serine esterase family.</text>
</comment>
<dbReference type="EMBL" id="MU251464">
    <property type="protein sequence ID" value="KAG9234419.1"/>
    <property type="molecule type" value="Genomic_DNA"/>
</dbReference>
<evidence type="ECO:0000256" key="1">
    <source>
        <dbReference type="ARBA" id="ARBA00022801"/>
    </source>
</evidence>
<dbReference type="Pfam" id="PF03403">
    <property type="entry name" value="PAF-AH_p_II"/>
    <property type="match status" value="1"/>
</dbReference>
<evidence type="ECO:0000256" key="5">
    <source>
        <dbReference type="PIRSR" id="PIRSR018169-1"/>
    </source>
</evidence>
<dbReference type="PANTHER" id="PTHR10272">
    <property type="entry name" value="PLATELET-ACTIVATING FACTOR ACETYLHYDROLASE"/>
    <property type="match status" value="1"/>
</dbReference>
<feature type="region of interest" description="Disordered" evidence="6">
    <location>
        <begin position="493"/>
        <end position="527"/>
    </location>
</feature>
<comment type="catalytic activity">
    <reaction evidence="4">
        <text>a 1-O-alkyl-2-acetyl-sn-glycero-3-phosphocholine + H2O = a 1-O-alkyl-sn-glycero-3-phosphocholine + acetate + H(+)</text>
        <dbReference type="Rhea" id="RHEA:17777"/>
        <dbReference type="ChEBI" id="CHEBI:15377"/>
        <dbReference type="ChEBI" id="CHEBI:15378"/>
        <dbReference type="ChEBI" id="CHEBI:30089"/>
        <dbReference type="ChEBI" id="CHEBI:30909"/>
        <dbReference type="ChEBI" id="CHEBI:36707"/>
        <dbReference type="EC" id="3.1.1.47"/>
    </reaction>
</comment>
<name>A0A9P8C5B5_9HELO</name>
<dbReference type="EC" id="3.1.1.47" evidence="4"/>
<dbReference type="GO" id="GO:0003847">
    <property type="term" value="F:1-alkyl-2-acetylglycerophosphocholine esterase activity"/>
    <property type="evidence" value="ECO:0007669"/>
    <property type="project" value="UniProtKB-UniRule"/>
</dbReference>
<dbReference type="Proteomes" id="UP000824998">
    <property type="component" value="Unassembled WGS sequence"/>
</dbReference>
<feature type="active site" description="Nucleophile" evidence="5">
    <location>
        <position position="266"/>
    </location>
</feature>
<dbReference type="InterPro" id="IPR029058">
    <property type="entry name" value="AB_hydrolase_fold"/>
</dbReference>
<evidence type="ECO:0000313" key="8">
    <source>
        <dbReference type="Proteomes" id="UP000824998"/>
    </source>
</evidence>
<dbReference type="PANTHER" id="PTHR10272:SF7">
    <property type="entry name" value="PHOSPHOLIPASE-RELATED"/>
    <property type="match status" value="1"/>
</dbReference>
<keyword evidence="1 4" id="KW-0378">Hydrolase</keyword>
<dbReference type="PIRSF" id="PIRSF018169">
    <property type="entry name" value="PAF_acetylhydrolase"/>
    <property type="match status" value="1"/>
</dbReference>
<accession>A0A9P8C5B5</accession>
<dbReference type="OrthoDB" id="2363873at2759"/>
<dbReference type="GO" id="GO:0016042">
    <property type="term" value="P:lipid catabolic process"/>
    <property type="evidence" value="ECO:0007669"/>
    <property type="project" value="UniProtKB-KW"/>
</dbReference>
<sequence length="527" mass="58044">MATYLSRLNPVPSFPEYTGPYKVGTIDVELPVSELELPSPRPDESISTIQYRIFYPCEPESKSRSVYWIPAPQRGYVSAYGRFVGAGSMLAEFISYFPRILHYISIPAQKNATLLQPPTSNSRWPVMIFSHGLGGSRNAYSHLVGSVASHGMIVIALEHRDGSTPISYIRDVPSPTPTSEIPSSNKPKKTIDYVRLSHTPSPEVEEGRNAQLRIRLWEMGLVHDSLLKLDQANSLTNLNASSASLSPFASKMDVHTPGKITFAGHSFGAATATQFVKSVFYSPESAPSSYKPLFVPSSRAPILSQITPQTPVVLLDAWCMPLRAETTRWLWNKPFPCYSPGGPGGAGLLAIESQGFFKWRVHLKATKRLLSPDPSSSTPCPPREGVSEPHFLYAKTSAHLSQSDFGILFPWLTKKFLAIEEPDRILRLNVRAITQMLRDSKIEVSETSHADMEIEDPRAVGTDHDEAIFKKGAVRGWEHISIDLADMADVDDENESKGKVEKAMSAGPGDAVVEHELRETSTGITVA</sequence>
<feature type="active site" description="Charge relay system" evidence="5">
    <location>
        <position position="399"/>
    </location>
</feature>
<dbReference type="Gene3D" id="3.40.50.1820">
    <property type="entry name" value="alpha/beta hydrolase"/>
    <property type="match status" value="1"/>
</dbReference>
<feature type="active site" description="Charge relay system" evidence="5">
    <location>
        <position position="316"/>
    </location>
</feature>
<proteinExistence type="inferred from homology"/>
<organism evidence="7 8">
    <name type="scientific">Amylocarpus encephaloides</name>
    <dbReference type="NCBI Taxonomy" id="45428"/>
    <lineage>
        <taxon>Eukaryota</taxon>
        <taxon>Fungi</taxon>
        <taxon>Dikarya</taxon>
        <taxon>Ascomycota</taxon>
        <taxon>Pezizomycotina</taxon>
        <taxon>Leotiomycetes</taxon>
        <taxon>Helotiales</taxon>
        <taxon>Helotiales incertae sedis</taxon>
        <taxon>Amylocarpus</taxon>
    </lineage>
</organism>
<dbReference type="AlphaFoldDB" id="A0A9P8C5B5"/>
<evidence type="ECO:0000256" key="2">
    <source>
        <dbReference type="ARBA" id="ARBA00022963"/>
    </source>
</evidence>
<evidence type="ECO:0000256" key="4">
    <source>
        <dbReference type="PIRNR" id="PIRNR018169"/>
    </source>
</evidence>
<keyword evidence="8" id="KW-1185">Reference proteome</keyword>
<evidence type="ECO:0000256" key="6">
    <source>
        <dbReference type="SAM" id="MobiDB-lite"/>
    </source>
</evidence>